<evidence type="ECO:0000256" key="3">
    <source>
        <dbReference type="ARBA" id="ARBA00023242"/>
    </source>
</evidence>
<feature type="compositionally biased region" description="Basic and acidic residues" evidence="4">
    <location>
        <begin position="585"/>
        <end position="613"/>
    </location>
</feature>
<feature type="region of interest" description="Disordered" evidence="4">
    <location>
        <begin position="728"/>
        <end position="804"/>
    </location>
</feature>
<feature type="region of interest" description="Disordered" evidence="4">
    <location>
        <begin position="1506"/>
        <end position="1527"/>
    </location>
</feature>
<dbReference type="Gene3D" id="4.10.240.10">
    <property type="entry name" value="Zn(2)-C6 fungal-type DNA-binding domain"/>
    <property type="match status" value="1"/>
</dbReference>
<keyword evidence="3" id="KW-0539">Nucleus</keyword>
<feature type="compositionally biased region" description="Low complexity" evidence="4">
    <location>
        <begin position="918"/>
        <end position="932"/>
    </location>
</feature>
<feature type="compositionally biased region" description="Basic and acidic residues" evidence="4">
    <location>
        <begin position="850"/>
        <end position="860"/>
    </location>
</feature>
<dbReference type="PANTHER" id="PTHR46910:SF38">
    <property type="entry name" value="ZN(2)-C6 FUNGAL-TYPE DOMAIN-CONTAINING PROTEIN"/>
    <property type="match status" value="1"/>
</dbReference>
<dbReference type="CDD" id="cd12148">
    <property type="entry name" value="fungal_TF_MHR"/>
    <property type="match status" value="1"/>
</dbReference>
<gene>
    <name evidence="6" type="ORF">MCHLO_05693</name>
</gene>
<feature type="compositionally biased region" description="Basic and acidic residues" evidence="4">
    <location>
        <begin position="967"/>
        <end position="978"/>
    </location>
</feature>
<sequence>MPGNRCSSCTTYGYGCTYLEAAKKRGPPKRYVESLENRVQKIERLLHTLAPGTDISRLLAESATSTWNPPPELDDDDRAHLSLTENLQRLALNPPPETLFFGRSSSAMLMAVNSALKQDYEPEDARRHDEFWASHPSPEPANRPNYTMPPPDLAESLVDLYFLHINAQLPLLHRPTFDRNVAAGLHLSNDDIAATYLLVCALGSRFSSDPRVSLDGANSPYSNGWRWFKQPRLTRDPLGPPPSVYELQAIVLAVLYIHGTSAPHASWTHISFGIRMAQDVGAHRRKDAAHQWTAEDELWTRAFWVLIYLDRLACSLYGRATSIQDEDFDLDFPIDCDDEYWEATDASGAFQQPVGKPSKISAFISTLRLFQILSFALRTIYSINKSKVILGLSKGTNSDWEQRIVVELDSALDKWINGLPDHLRWNPAEEDAEVFEQSAYVHCRYYYVKMVIHRAYIPSPKKTKSLSTFPSFAICLHAAKTCAHILEVRRKRVGTKPLPLLQMATFSSVLLLLLNMWASKTNVGALGLSTDPQQDIKEVQICLREIQDCEKTWHSSGRLYDILNDLAVGLMSSSNPRPAAAFLGKRERDGEQPKHSHPPEYARDATGDARSDARQMGGRSQPSGPGDRSSSASSSRRLQASDVPAITTHFLPPPPPSSSLHGQSHDRYGLSPAPRVSDRSYADVPLSTTSRRSDSHGYPPPGLSDTPHSAVSSHRELYNLAPTHRDIRDPHVQHRASPATPVSGSSVHSPYGPPMHHQLNYSLSRESLDNPANGNGRRSHDYWYDRSANPPNSQSPSSQHPGSSTAVPFYDAFYDHVASSFSGQRLSRYRDDYSSANGYSSAESMSYSQDRVHAHPHADVRPPPQDTMGSWSSGYGTQEWPRETDHLKTFLSDGGNDGRGMLSAFAARKAAAQAAALTAPPSPSVSVVTPALNPKPAISTPIASKPTSKRKLSGQTPSSSRKRKKKREAEPKNTRYFEETAFDPSADIIVVDSEDEDEDAELLSDAGDELPPVQIPVASQRAYSPSAPVNDSSDDEDEVLDVSTSSQQPPSPPQNLSMFLPDPGKNLFHLLPDELLALGSSADAGSLFALALGTTLALVGAYSLRVLRGTVSIYGASLHASSKTHRVFAPRSAPIPVMEALHASPAAQIAIPPRLDPAFAGDTAVVVLYPLQTGAEGLGRACRVFEGVFTPPRLYHAYKSEPESLSTARLLLEPSKDLQPLFLPSTWTQALDTIIERTEPVIMVRGPKNSGKSTLSRALLNRLLSRYRKVAFLECDIGQSEFTAGGMVALNLVDSPVFGPPFTHPALPIAAHYLGAITPRQLPAQYLSAIQALLETYRLEVVTSMVDDDVTDGDELISDSIPLIVNTMGWVKGLGADLGQRIEEFVQPTDIFEFDLTALPPNPNSLATLHILEPIAPSILTANYTAADHRAIACLSYFHTDFKTPPSVTWDTSRPLCAQRPYEVDWSVALDKFVLCGPGSEDVVPTEVTRVLNGAVVGLVEVEPGTLEDTESTSKVPYTQGGQLPSPSTSRCHGLAIIRSVSPTSSHLHLLTPLPVHLLSRCRVLVKGEMELPIWAMLDFTRTEEGEVAGTEKARVPYLQWTKSEGLGGERRHIRRTLMRKSQR</sequence>
<evidence type="ECO:0000313" key="6">
    <source>
        <dbReference type="EMBL" id="GAT48272.1"/>
    </source>
</evidence>
<dbReference type="InterPro" id="IPR032319">
    <property type="entry name" value="CLP1_P"/>
</dbReference>
<dbReference type="Pfam" id="PF16575">
    <property type="entry name" value="CLP1_P"/>
    <property type="match status" value="1"/>
</dbReference>
<dbReference type="InterPro" id="IPR050987">
    <property type="entry name" value="AtrR-like"/>
</dbReference>
<dbReference type="PANTHER" id="PTHR46910">
    <property type="entry name" value="TRANSCRIPTION FACTOR PDR1"/>
    <property type="match status" value="1"/>
</dbReference>
<feature type="compositionally biased region" description="Polar residues" evidence="4">
    <location>
        <begin position="1513"/>
        <end position="1527"/>
    </location>
</feature>
<name>A0ABQ0LAW5_MYCCL</name>
<protein>
    <recommendedName>
        <fullName evidence="2">Polynucleotide 5'-hydroxyl-kinase GRC3</fullName>
    </recommendedName>
    <alternativeName>
        <fullName evidence="1">Polynucleotide 5'-hydroxyl-kinase grc3</fullName>
    </alternativeName>
</protein>
<feature type="domain" description="Xylanolytic transcriptional activator regulatory" evidence="5">
    <location>
        <begin position="266"/>
        <end position="339"/>
    </location>
</feature>
<dbReference type="EMBL" id="DF844410">
    <property type="protein sequence ID" value="GAT48272.1"/>
    <property type="molecule type" value="Genomic_DNA"/>
</dbReference>
<feature type="compositionally biased region" description="Polar residues" evidence="4">
    <location>
        <begin position="759"/>
        <end position="773"/>
    </location>
</feature>
<evidence type="ECO:0000256" key="1">
    <source>
        <dbReference type="ARBA" id="ARBA00018706"/>
    </source>
</evidence>
<feature type="compositionally biased region" description="Low complexity" evidence="4">
    <location>
        <begin position="628"/>
        <end position="637"/>
    </location>
</feature>
<feature type="compositionally biased region" description="Polar residues" evidence="4">
    <location>
        <begin position="834"/>
        <end position="849"/>
    </location>
</feature>
<dbReference type="InterPro" id="IPR027417">
    <property type="entry name" value="P-loop_NTPase"/>
</dbReference>
<reference evidence="6" key="1">
    <citation type="submission" date="2014-09" db="EMBL/GenBank/DDBJ databases">
        <title>Genome sequence of the luminous mushroom Mycena chlorophos for searching fungal bioluminescence genes.</title>
        <authorList>
            <person name="Tanaka Y."/>
            <person name="Kasuga D."/>
            <person name="Oba Y."/>
            <person name="Hase S."/>
            <person name="Sato K."/>
            <person name="Oba Y."/>
            <person name="Sakakibara Y."/>
        </authorList>
    </citation>
    <scope>NUCLEOTIDE SEQUENCE</scope>
</reference>
<evidence type="ECO:0000256" key="4">
    <source>
        <dbReference type="SAM" id="MobiDB-lite"/>
    </source>
</evidence>
<evidence type="ECO:0000259" key="5">
    <source>
        <dbReference type="SMART" id="SM00906"/>
    </source>
</evidence>
<proteinExistence type="predicted"/>
<feature type="region of interest" description="Disordered" evidence="4">
    <location>
        <begin position="1018"/>
        <end position="1057"/>
    </location>
</feature>
<dbReference type="Pfam" id="PF04082">
    <property type="entry name" value="Fungal_trans"/>
    <property type="match status" value="1"/>
</dbReference>
<dbReference type="SMART" id="SM00906">
    <property type="entry name" value="Fungal_trans"/>
    <property type="match status" value="1"/>
</dbReference>
<dbReference type="Proteomes" id="UP000815677">
    <property type="component" value="Unassembled WGS sequence"/>
</dbReference>
<organism evidence="6 7">
    <name type="scientific">Mycena chlorophos</name>
    <name type="common">Agaric fungus</name>
    <name type="synonym">Agaricus chlorophos</name>
    <dbReference type="NCBI Taxonomy" id="658473"/>
    <lineage>
        <taxon>Eukaryota</taxon>
        <taxon>Fungi</taxon>
        <taxon>Dikarya</taxon>
        <taxon>Basidiomycota</taxon>
        <taxon>Agaricomycotina</taxon>
        <taxon>Agaricomycetes</taxon>
        <taxon>Agaricomycetidae</taxon>
        <taxon>Agaricales</taxon>
        <taxon>Marasmiineae</taxon>
        <taxon>Mycenaceae</taxon>
        <taxon>Mycena</taxon>
    </lineage>
</organism>
<feature type="compositionally biased region" description="Low complexity" evidence="4">
    <location>
        <begin position="787"/>
        <end position="804"/>
    </location>
</feature>
<feature type="region of interest" description="Disordered" evidence="4">
    <location>
        <begin position="585"/>
        <end position="712"/>
    </location>
</feature>
<accession>A0ABQ0LAW5</accession>
<dbReference type="Gene3D" id="3.40.50.300">
    <property type="entry name" value="P-loop containing nucleotide triphosphate hydrolases"/>
    <property type="match status" value="1"/>
</dbReference>
<evidence type="ECO:0000313" key="7">
    <source>
        <dbReference type="Proteomes" id="UP000815677"/>
    </source>
</evidence>
<feature type="compositionally biased region" description="Polar residues" evidence="4">
    <location>
        <begin position="1021"/>
        <end position="1030"/>
    </location>
</feature>
<evidence type="ECO:0000256" key="2">
    <source>
        <dbReference type="ARBA" id="ARBA00019824"/>
    </source>
</evidence>
<dbReference type="InterPro" id="IPR007219">
    <property type="entry name" value="XnlR_reg_dom"/>
</dbReference>
<dbReference type="InterPro" id="IPR036864">
    <property type="entry name" value="Zn2-C6_fun-type_DNA-bd_sf"/>
</dbReference>
<feature type="region of interest" description="Disordered" evidence="4">
    <location>
        <begin position="918"/>
        <end position="979"/>
    </location>
</feature>
<feature type="region of interest" description="Disordered" evidence="4">
    <location>
        <begin position="833"/>
        <end position="871"/>
    </location>
</feature>
<dbReference type="SUPFAM" id="SSF52540">
    <property type="entry name" value="P-loop containing nucleoside triphosphate hydrolases"/>
    <property type="match status" value="1"/>
</dbReference>
<keyword evidence="7" id="KW-1185">Reference proteome</keyword>